<accession>A0A7I8VJL6</accession>
<dbReference type="PANTHER" id="PTHR18841">
    <property type="entry name" value="VITELLINE MEMBRANE OUTER LAYER PROTEIN I-RELATED"/>
    <property type="match status" value="1"/>
</dbReference>
<dbReference type="Pfam" id="PF03762">
    <property type="entry name" value="VOMI"/>
    <property type="match status" value="1"/>
</dbReference>
<name>A0A7I8VJL6_9ANNE</name>
<comment type="caution">
    <text evidence="1">The sequence shown here is derived from an EMBL/GenBank/DDBJ whole genome shotgun (WGS) entry which is preliminary data.</text>
</comment>
<dbReference type="SUPFAM" id="SSF51092">
    <property type="entry name" value="Vitelline membrane outer protein-I (VMO-I)"/>
    <property type="match status" value="1"/>
</dbReference>
<sequence length="225" mass="24749">MVIIISGTENVYVTLDFMENFVKMTHFRCLCVGGFSGTTCAINNGIQISDELTHSNTLQFGDWKGYKYCSHGYFVNGIQLRVDPAGGDDTALNNVRLECKRPYDNTTGTSVKSGTAQDGVWYGTSYCPDGMYMVAFVVRLLPYKGPFSDDYGATDFKFRCRSYLNPHEATIDLHPPGGLTKGDWGSWSSSCNANSAVCGVESKIEISSSLDKTGLNVVRFKCCSY</sequence>
<protein>
    <submittedName>
        <fullName evidence="1">DgyrCDS3805</fullName>
    </submittedName>
</protein>
<dbReference type="Gene3D" id="2.100.10.20">
    <property type="entry name" value="Vitelline membrane outer layer protein I (VOMI)"/>
    <property type="match status" value="1"/>
</dbReference>
<dbReference type="InterPro" id="IPR005515">
    <property type="entry name" value="VOMI"/>
</dbReference>
<dbReference type="EMBL" id="CAJFCJ010000005">
    <property type="protein sequence ID" value="CAD5114759.1"/>
    <property type="molecule type" value="Genomic_DNA"/>
</dbReference>
<evidence type="ECO:0000313" key="2">
    <source>
        <dbReference type="Proteomes" id="UP000549394"/>
    </source>
</evidence>
<keyword evidence="2" id="KW-1185">Reference proteome</keyword>
<reference evidence="1 2" key="1">
    <citation type="submission" date="2020-08" db="EMBL/GenBank/DDBJ databases">
        <authorList>
            <person name="Hejnol A."/>
        </authorList>
    </citation>
    <scope>NUCLEOTIDE SEQUENCE [LARGE SCALE GENOMIC DNA]</scope>
</reference>
<dbReference type="InterPro" id="IPR036706">
    <property type="entry name" value="VOMI_sf"/>
</dbReference>
<evidence type="ECO:0000313" key="1">
    <source>
        <dbReference type="EMBL" id="CAD5114759.1"/>
    </source>
</evidence>
<dbReference type="GO" id="GO:0005615">
    <property type="term" value="C:extracellular space"/>
    <property type="evidence" value="ECO:0007669"/>
    <property type="project" value="TreeGrafter"/>
</dbReference>
<dbReference type="PANTHER" id="PTHR18841:SF0">
    <property type="entry name" value="VITELLINE MEMBRANE OUTER LAYER 1 HOMOLOG A-RELATED"/>
    <property type="match status" value="1"/>
</dbReference>
<organism evidence="1 2">
    <name type="scientific">Dimorphilus gyrociliatus</name>
    <dbReference type="NCBI Taxonomy" id="2664684"/>
    <lineage>
        <taxon>Eukaryota</taxon>
        <taxon>Metazoa</taxon>
        <taxon>Spiralia</taxon>
        <taxon>Lophotrochozoa</taxon>
        <taxon>Annelida</taxon>
        <taxon>Polychaeta</taxon>
        <taxon>Polychaeta incertae sedis</taxon>
        <taxon>Dinophilidae</taxon>
        <taxon>Dimorphilus</taxon>
    </lineage>
</organism>
<dbReference type="OrthoDB" id="6041498at2759"/>
<dbReference type="Proteomes" id="UP000549394">
    <property type="component" value="Unassembled WGS sequence"/>
</dbReference>
<proteinExistence type="predicted"/>
<dbReference type="AlphaFoldDB" id="A0A7I8VJL6"/>
<gene>
    <name evidence="1" type="ORF">DGYR_LOCUS3581</name>
</gene>